<evidence type="ECO:0000259" key="3">
    <source>
        <dbReference type="PROSITE" id="PS50043"/>
    </source>
</evidence>
<dbReference type="CDD" id="cd00156">
    <property type="entry name" value="REC"/>
    <property type="match status" value="1"/>
</dbReference>
<dbReference type="Proteomes" id="UP000216444">
    <property type="component" value="Unassembled WGS sequence"/>
</dbReference>
<dbReference type="AlphaFoldDB" id="A0A261FBZ9"/>
<dbReference type="PANTHER" id="PTHR43214:SF43">
    <property type="entry name" value="TWO-COMPONENT RESPONSE REGULATOR"/>
    <property type="match status" value="1"/>
</dbReference>
<dbReference type="PANTHER" id="PTHR43214">
    <property type="entry name" value="TWO-COMPONENT RESPONSE REGULATOR"/>
    <property type="match status" value="1"/>
</dbReference>
<dbReference type="InterPro" id="IPR011006">
    <property type="entry name" value="CheY-like_superfamily"/>
</dbReference>
<evidence type="ECO:0000313" key="6">
    <source>
        <dbReference type="Proteomes" id="UP000216444"/>
    </source>
</evidence>
<reference evidence="5 6" key="1">
    <citation type="journal article" date="2017" name="BMC Genomics">
        <title>Comparative genomic and phylogenomic analyses of the Bifidobacteriaceae family.</title>
        <authorList>
            <person name="Lugli G.A."/>
            <person name="Milani C."/>
            <person name="Turroni F."/>
            <person name="Duranti S."/>
            <person name="Mancabelli L."/>
            <person name="Mangifesta M."/>
            <person name="Ferrario C."/>
            <person name="Modesto M."/>
            <person name="Mattarelli P."/>
            <person name="Jiri K."/>
            <person name="van Sinderen D."/>
            <person name="Ventura M."/>
        </authorList>
    </citation>
    <scope>NUCLEOTIDE SEQUENCE [LARGE SCALE GENOMIC DNA]</scope>
    <source>
        <strain evidence="5 6">DSM 100201</strain>
    </source>
</reference>
<dbReference type="PRINTS" id="PR00038">
    <property type="entry name" value="HTHLUXR"/>
</dbReference>
<keyword evidence="6" id="KW-1185">Reference proteome</keyword>
<dbReference type="Pfam" id="PF00072">
    <property type="entry name" value="Response_reg"/>
    <property type="match status" value="1"/>
</dbReference>
<feature type="non-terminal residue" evidence="5">
    <location>
        <position position="215"/>
    </location>
</feature>
<accession>A0A261FBZ9</accession>
<organism evidence="5 6">
    <name type="scientific">Bifidobacterium tissieri</name>
    <dbReference type="NCBI Taxonomy" id="1630162"/>
    <lineage>
        <taxon>Bacteria</taxon>
        <taxon>Bacillati</taxon>
        <taxon>Actinomycetota</taxon>
        <taxon>Actinomycetes</taxon>
        <taxon>Bifidobacteriales</taxon>
        <taxon>Bifidobacteriaceae</taxon>
        <taxon>Bifidobacterium</taxon>
    </lineage>
</organism>
<evidence type="ECO:0000313" key="5">
    <source>
        <dbReference type="EMBL" id="OZG56652.1"/>
    </source>
</evidence>
<dbReference type="SUPFAM" id="SSF52172">
    <property type="entry name" value="CheY-like"/>
    <property type="match status" value="1"/>
</dbReference>
<name>A0A261FBZ9_9BIFI</name>
<evidence type="ECO:0000256" key="1">
    <source>
        <dbReference type="ARBA" id="ARBA00023125"/>
    </source>
</evidence>
<keyword evidence="2" id="KW-0597">Phosphoprotein</keyword>
<dbReference type="InterPro" id="IPR001789">
    <property type="entry name" value="Sig_transdc_resp-reg_receiver"/>
</dbReference>
<gene>
    <name evidence="5" type="ORF">BTIS_1756</name>
</gene>
<dbReference type="PROSITE" id="PS50043">
    <property type="entry name" value="HTH_LUXR_2"/>
    <property type="match status" value="1"/>
</dbReference>
<protein>
    <submittedName>
        <fullName evidence="5">DNA-binding response regulator</fullName>
    </submittedName>
</protein>
<dbReference type="GO" id="GO:0006355">
    <property type="term" value="P:regulation of DNA-templated transcription"/>
    <property type="evidence" value="ECO:0007669"/>
    <property type="project" value="InterPro"/>
</dbReference>
<dbReference type="Gene3D" id="3.40.50.2300">
    <property type="match status" value="1"/>
</dbReference>
<dbReference type="CDD" id="cd06170">
    <property type="entry name" value="LuxR_C_like"/>
    <property type="match status" value="1"/>
</dbReference>
<dbReference type="EMBL" id="MWWV01000014">
    <property type="protein sequence ID" value="OZG56652.1"/>
    <property type="molecule type" value="Genomic_DNA"/>
</dbReference>
<dbReference type="PROSITE" id="PS50110">
    <property type="entry name" value="RESPONSE_REGULATORY"/>
    <property type="match status" value="1"/>
</dbReference>
<evidence type="ECO:0000259" key="4">
    <source>
        <dbReference type="PROSITE" id="PS50110"/>
    </source>
</evidence>
<dbReference type="InterPro" id="IPR039420">
    <property type="entry name" value="WalR-like"/>
</dbReference>
<dbReference type="InterPro" id="IPR036388">
    <property type="entry name" value="WH-like_DNA-bd_sf"/>
</dbReference>
<evidence type="ECO:0000256" key="2">
    <source>
        <dbReference type="PROSITE-ProRule" id="PRU00169"/>
    </source>
</evidence>
<feature type="modified residue" description="4-aspartylphosphate" evidence="2">
    <location>
        <position position="58"/>
    </location>
</feature>
<dbReference type="RefSeq" id="WP_094664702.1">
    <property type="nucleotide sequence ID" value="NZ_MWWV01000014.1"/>
</dbReference>
<feature type="domain" description="HTH luxR-type" evidence="3">
    <location>
        <begin position="148"/>
        <end position="213"/>
    </location>
</feature>
<dbReference type="InterPro" id="IPR016032">
    <property type="entry name" value="Sig_transdc_resp-reg_C-effctor"/>
</dbReference>
<comment type="caution">
    <text evidence="5">The sequence shown here is derived from an EMBL/GenBank/DDBJ whole genome shotgun (WGS) entry which is preliminary data.</text>
</comment>
<dbReference type="GO" id="GO:0003677">
    <property type="term" value="F:DNA binding"/>
    <property type="evidence" value="ECO:0007669"/>
    <property type="project" value="UniProtKB-KW"/>
</dbReference>
<sequence length="215" mass="23914">MRIGILDNDIFAINGIRAMLLNYQRKTGENLDIWYTDNPAKAIARCSVLPVTDVMLIDMALNGISGVQVAFSIRQSGNLTAIAGMTSYDSAVYAEALRQAGAQALVDKRELSSNLEPLLLRLAAGDKYPESSDFYAVKEYVALEHSNMADVLSGLSARELEILKLYKAKSSTKEIAEHLNISEDTIFSHRRNIKKKFHLDNWSEVIAYCGRLNIL</sequence>
<dbReference type="SUPFAM" id="SSF46894">
    <property type="entry name" value="C-terminal effector domain of the bipartite response regulators"/>
    <property type="match status" value="1"/>
</dbReference>
<dbReference type="Gene3D" id="1.10.10.10">
    <property type="entry name" value="Winged helix-like DNA-binding domain superfamily/Winged helix DNA-binding domain"/>
    <property type="match status" value="1"/>
</dbReference>
<dbReference type="InterPro" id="IPR000792">
    <property type="entry name" value="Tscrpt_reg_LuxR_C"/>
</dbReference>
<dbReference type="Pfam" id="PF00196">
    <property type="entry name" value="GerE"/>
    <property type="match status" value="1"/>
</dbReference>
<keyword evidence="1 5" id="KW-0238">DNA-binding</keyword>
<proteinExistence type="predicted"/>
<dbReference type="SMART" id="SM00421">
    <property type="entry name" value="HTH_LUXR"/>
    <property type="match status" value="1"/>
</dbReference>
<feature type="domain" description="Response regulatory" evidence="4">
    <location>
        <begin position="2"/>
        <end position="123"/>
    </location>
</feature>
<dbReference type="GO" id="GO:0000160">
    <property type="term" value="P:phosphorelay signal transduction system"/>
    <property type="evidence" value="ECO:0007669"/>
    <property type="project" value="InterPro"/>
</dbReference>